<reference evidence="4 5" key="1">
    <citation type="submission" date="2022-12" db="EMBL/GenBank/DDBJ databases">
        <title>Chromosome-scale assembly of the Ensete ventricosum genome.</title>
        <authorList>
            <person name="Dussert Y."/>
            <person name="Stocks J."/>
            <person name="Wendawek A."/>
            <person name="Woldeyes F."/>
            <person name="Nichols R.A."/>
            <person name="Borrell J.S."/>
        </authorList>
    </citation>
    <scope>NUCLEOTIDE SEQUENCE [LARGE SCALE GENOMIC DNA]</scope>
    <source>
        <strain evidence="5">cv. Maze</strain>
        <tissue evidence="4">Seeds</tissue>
    </source>
</reference>
<dbReference type="GO" id="GO:0003677">
    <property type="term" value="F:DNA binding"/>
    <property type="evidence" value="ECO:0007669"/>
    <property type="project" value="InterPro"/>
</dbReference>
<sequence length="491" mass="55712">MAVAMANAFGTSQQLRHRPSGPPSLPRRPFAGLWRFATSSHDGSVTEKPCLLGAAVASRSVGNSSKQLAGKRRVFFLDVNPLCFDGSRPSLRSFARWLDLFFSEVSLRDPVIAVLDGEDGNEYRRHLLPSYKAHRKRYLRQSRVLRSAHDTYQSTTECKVMDVLLKCNVPVVKVHGYEADDVVATLTDQVLQKGARVVIGSPDKDFKQLISEDVQIVMPMPDFGRWSFYTLKHYIDQYKCDPSSDLSLRCFMGDEVDGVPGIQQLVPGFGRKTALKLLKKHGSLEDLLSAAAIRTVGKDYAQNALTKYADYLRRNYKVLSLRRDVNVQLQDDWLSERNTSNDSVILSDFLRKLGERSEGQKLNNRERSKSYESRISKGNSYSCIALVMSLCCKGHLHRDYTSKGEMHQWNDTQWASATMRMWKFFSLYSYTAQCYKGFILWSPTKTSALRTACRDDRWNLNTDERLVPGTDSIPVYNWIFQAILSGTLSTS</sequence>
<dbReference type="FunFam" id="1.10.150.20:FF:000042">
    <property type="entry name" value="5'-3' exonuclease family protein"/>
    <property type="match status" value="1"/>
</dbReference>
<evidence type="ECO:0000259" key="3">
    <source>
        <dbReference type="SMART" id="SM00475"/>
    </source>
</evidence>
<keyword evidence="1" id="KW-0540">Nuclease</keyword>
<dbReference type="Gene3D" id="3.40.50.1010">
    <property type="entry name" value="5'-nuclease"/>
    <property type="match status" value="1"/>
</dbReference>
<evidence type="ECO:0000256" key="2">
    <source>
        <dbReference type="ARBA" id="ARBA00022801"/>
    </source>
</evidence>
<comment type="caution">
    <text evidence="4">The sequence shown here is derived from an EMBL/GenBank/DDBJ whole genome shotgun (WGS) entry which is preliminary data.</text>
</comment>
<accession>A0AAV8PLI1</accession>
<dbReference type="InterPro" id="IPR038969">
    <property type="entry name" value="FEN"/>
</dbReference>
<dbReference type="InterPro" id="IPR020046">
    <property type="entry name" value="5-3_exonucl_a-hlix_arch_N"/>
</dbReference>
<dbReference type="CDD" id="cd09898">
    <property type="entry name" value="H3TH_53EXO"/>
    <property type="match status" value="1"/>
</dbReference>
<dbReference type="SUPFAM" id="SSF88723">
    <property type="entry name" value="PIN domain-like"/>
    <property type="match status" value="1"/>
</dbReference>
<dbReference type="PANTHER" id="PTHR42646">
    <property type="entry name" value="FLAP ENDONUCLEASE XNI"/>
    <property type="match status" value="1"/>
</dbReference>
<keyword evidence="2" id="KW-0378">Hydrolase</keyword>
<dbReference type="InterPro" id="IPR002421">
    <property type="entry name" value="5-3_exonuclease"/>
</dbReference>
<dbReference type="SMART" id="SM00475">
    <property type="entry name" value="53EXOc"/>
    <property type="match status" value="1"/>
</dbReference>
<proteinExistence type="predicted"/>
<dbReference type="FunFam" id="3.40.50.1010:FF:000027">
    <property type="entry name" value="5'-3' exonuclease family protein"/>
    <property type="match status" value="1"/>
</dbReference>
<dbReference type="SUPFAM" id="SSF47807">
    <property type="entry name" value="5' to 3' exonuclease, C-terminal subdomain"/>
    <property type="match status" value="1"/>
</dbReference>
<dbReference type="PANTHER" id="PTHR42646:SF4">
    <property type="entry name" value="5'-3' EXONUCLEASE FAMILY PROTEIN"/>
    <property type="match status" value="1"/>
</dbReference>
<dbReference type="InterPro" id="IPR029060">
    <property type="entry name" value="PIN-like_dom_sf"/>
</dbReference>
<name>A0AAV8PLI1_ENSVE</name>
<organism evidence="4 5">
    <name type="scientific">Ensete ventricosum</name>
    <name type="common">Abyssinian banana</name>
    <name type="synonym">Musa ensete</name>
    <dbReference type="NCBI Taxonomy" id="4639"/>
    <lineage>
        <taxon>Eukaryota</taxon>
        <taxon>Viridiplantae</taxon>
        <taxon>Streptophyta</taxon>
        <taxon>Embryophyta</taxon>
        <taxon>Tracheophyta</taxon>
        <taxon>Spermatophyta</taxon>
        <taxon>Magnoliopsida</taxon>
        <taxon>Liliopsida</taxon>
        <taxon>Zingiberales</taxon>
        <taxon>Musaceae</taxon>
        <taxon>Ensete</taxon>
    </lineage>
</organism>
<gene>
    <name evidence="4" type="ORF">OPV22_015169</name>
</gene>
<dbReference type="GO" id="GO:0017108">
    <property type="term" value="F:5'-flap endonuclease activity"/>
    <property type="evidence" value="ECO:0007669"/>
    <property type="project" value="InterPro"/>
</dbReference>
<dbReference type="GO" id="GO:0008409">
    <property type="term" value="F:5'-3' exonuclease activity"/>
    <property type="evidence" value="ECO:0007669"/>
    <property type="project" value="InterPro"/>
</dbReference>
<evidence type="ECO:0000313" key="5">
    <source>
        <dbReference type="Proteomes" id="UP001222027"/>
    </source>
</evidence>
<feature type="domain" description="5'-3' exonuclease" evidence="3">
    <location>
        <begin position="71"/>
        <end position="337"/>
    </location>
</feature>
<protein>
    <recommendedName>
        <fullName evidence="3">5'-3' exonuclease domain-containing protein</fullName>
    </recommendedName>
</protein>
<dbReference type="Proteomes" id="UP001222027">
    <property type="component" value="Unassembled WGS sequence"/>
</dbReference>
<evidence type="ECO:0000313" key="4">
    <source>
        <dbReference type="EMBL" id="KAJ8493448.1"/>
    </source>
</evidence>
<dbReference type="Gene3D" id="1.10.150.20">
    <property type="entry name" value="5' to 3' exonuclease, C-terminal subdomain"/>
    <property type="match status" value="1"/>
</dbReference>
<dbReference type="InterPro" id="IPR036279">
    <property type="entry name" value="5-3_exonuclease_C_sf"/>
</dbReference>
<dbReference type="AlphaFoldDB" id="A0AAV8PLI1"/>
<dbReference type="InterPro" id="IPR020045">
    <property type="entry name" value="DNA_polI_H3TH"/>
</dbReference>
<dbReference type="Pfam" id="PF02739">
    <property type="entry name" value="5_3_exonuc_N"/>
    <property type="match status" value="1"/>
</dbReference>
<dbReference type="GO" id="GO:0033567">
    <property type="term" value="P:DNA replication, Okazaki fragment processing"/>
    <property type="evidence" value="ECO:0007669"/>
    <property type="project" value="InterPro"/>
</dbReference>
<keyword evidence="5" id="KW-1185">Reference proteome</keyword>
<dbReference type="Pfam" id="PF01367">
    <property type="entry name" value="5_3_exonuc"/>
    <property type="match status" value="1"/>
</dbReference>
<dbReference type="EMBL" id="JAQQAF010000004">
    <property type="protein sequence ID" value="KAJ8493448.1"/>
    <property type="molecule type" value="Genomic_DNA"/>
</dbReference>
<evidence type="ECO:0000256" key="1">
    <source>
        <dbReference type="ARBA" id="ARBA00022722"/>
    </source>
</evidence>